<dbReference type="Gene3D" id="2.30.30.40">
    <property type="entry name" value="SH3 Domains"/>
    <property type="match status" value="1"/>
</dbReference>
<keyword evidence="3" id="KW-1185">Reference proteome</keyword>
<dbReference type="RefSeq" id="WP_289831615.1">
    <property type="nucleotide sequence ID" value="NZ_JAUEDK010000049.1"/>
</dbReference>
<dbReference type="InterPro" id="IPR039315">
    <property type="entry name" value="CheW"/>
</dbReference>
<evidence type="ECO:0000313" key="2">
    <source>
        <dbReference type="EMBL" id="MDN0076986.1"/>
    </source>
</evidence>
<dbReference type="Pfam" id="PF01584">
    <property type="entry name" value="CheW"/>
    <property type="match status" value="1"/>
</dbReference>
<name>A0ABT7XT74_9NEIS</name>
<sequence length="151" mass="16375">MLSLLFRIEPDHYALDSREIVEVRPLCRLKQLPGAPAWVAGLFEHAGAPVPVIDLCTLALGRPAHDRLSTRLVLVHYPATGGPHLLGLIVEKATEFLRSVAGDWCDSGVATPDTPYLGQVMHHERGLIQQVRVSELLPASVQALLYGGTDG</sequence>
<dbReference type="InterPro" id="IPR002545">
    <property type="entry name" value="CheW-lke_dom"/>
</dbReference>
<dbReference type="PANTHER" id="PTHR22617">
    <property type="entry name" value="CHEMOTAXIS SENSOR HISTIDINE KINASE-RELATED"/>
    <property type="match status" value="1"/>
</dbReference>
<dbReference type="Proteomes" id="UP001168540">
    <property type="component" value="Unassembled WGS sequence"/>
</dbReference>
<dbReference type="InterPro" id="IPR036061">
    <property type="entry name" value="CheW-like_dom_sf"/>
</dbReference>
<dbReference type="EMBL" id="JAUEDK010000049">
    <property type="protein sequence ID" value="MDN0076986.1"/>
    <property type="molecule type" value="Genomic_DNA"/>
</dbReference>
<evidence type="ECO:0000313" key="3">
    <source>
        <dbReference type="Proteomes" id="UP001168540"/>
    </source>
</evidence>
<dbReference type="SUPFAM" id="SSF50341">
    <property type="entry name" value="CheW-like"/>
    <property type="match status" value="1"/>
</dbReference>
<feature type="domain" description="CheW-like" evidence="1">
    <location>
        <begin position="1"/>
        <end position="142"/>
    </location>
</feature>
<evidence type="ECO:0000259" key="1">
    <source>
        <dbReference type="PROSITE" id="PS50851"/>
    </source>
</evidence>
<dbReference type="PROSITE" id="PS50851">
    <property type="entry name" value="CHEW"/>
    <property type="match status" value="1"/>
</dbReference>
<gene>
    <name evidence="2" type="ORF">QU481_19260</name>
</gene>
<reference evidence="2" key="1">
    <citation type="submission" date="2023-06" db="EMBL/GenBank/DDBJ databases">
        <authorList>
            <person name="Zhang S."/>
        </authorList>
    </citation>
    <scope>NUCLEOTIDE SEQUENCE</scope>
    <source>
        <strain evidence="2">SG2303</strain>
    </source>
</reference>
<dbReference type="Gene3D" id="2.40.50.180">
    <property type="entry name" value="CheA-289, Domain 4"/>
    <property type="match status" value="1"/>
</dbReference>
<dbReference type="PANTHER" id="PTHR22617:SF43">
    <property type="entry name" value="PROTEIN PILI"/>
    <property type="match status" value="1"/>
</dbReference>
<protein>
    <submittedName>
        <fullName evidence="2">Chemotaxis protein CheW</fullName>
    </submittedName>
</protein>
<comment type="caution">
    <text evidence="2">The sequence shown here is derived from an EMBL/GenBank/DDBJ whole genome shotgun (WGS) entry which is preliminary data.</text>
</comment>
<dbReference type="SMART" id="SM00260">
    <property type="entry name" value="CheW"/>
    <property type="match status" value="1"/>
</dbReference>
<accession>A0ABT7XT74</accession>
<proteinExistence type="predicted"/>
<organism evidence="2 3">
    <name type="scientific">Crenobacter oryzisoli</name>
    <dbReference type="NCBI Taxonomy" id="3056844"/>
    <lineage>
        <taxon>Bacteria</taxon>
        <taxon>Pseudomonadati</taxon>
        <taxon>Pseudomonadota</taxon>
        <taxon>Betaproteobacteria</taxon>
        <taxon>Neisseriales</taxon>
        <taxon>Neisseriaceae</taxon>
        <taxon>Crenobacter</taxon>
    </lineage>
</organism>